<evidence type="ECO:0000313" key="5">
    <source>
        <dbReference type="EMBL" id="KAG3220301.1"/>
    </source>
</evidence>
<name>A0A329T1Q1_9STRA</name>
<evidence type="ECO:0000313" key="4">
    <source>
        <dbReference type="EMBL" id="KAG2926809.1"/>
    </source>
</evidence>
<keyword evidence="1" id="KW-0175">Coiled coil</keyword>
<feature type="region of interest" description="Disordered" evidence="2">
    <location>
        <begin position="45"/>
        <end position="176"/>
    </location>
</feature>
<proteinExistence type="predicted"/>
<protein>
    <submittedName>
        <fullName evidence="6">Uncharacterized protein</fullName>
    </submittedName>
</protein>
<evidence type="ECO:0000313" key="7">
    <source>
        <dbReference type="Proteomes" id="UP000251314"/>
    </source>
</evidence>
<dbReference type="Proteomes" id="UP000736787">
    <property type="component" value="Unassembled WGS sequence"/>
</dbReference>
<keyword evidence="7" id="KW-1185">Reference proteome</keyword>
<dbReference type="EMBL" id="RCMK01000471">
    <property type="protein sequence ID" value="KAG2926809.1"/>
    <property type="molecule type" value="Genomic_DNA"/>
</dbReference>
<dbReference type="EMBL" id="RCMV01000270">
    <property type="protein sequence ID" value="KAG3220301.1"/>
    <property type="molecule type" value="Genomic_DNA"/>
</dbReference>
<evidence type="ECO:0000256" key="1">
    <source>
        <dbReference type="SAM" id="Coils"/>
    </source>
</evidence>
<organism evidence="6 7">
    <name type="scientific">Phytophthora cactorum</name>
    <dbReference type="NCBI Taxonomy" id="29920"/>
    <lineage>
        <taxon>Eukaryota</taxon>
        <taxon>Sar</taxon>
        <taxon>Stramenopiles</taxon>
        <taxon>Oomycota</taxon>
        <taxon>Peronosporomycetes</taxon>
        <taxon>Peronosporales</taxon>
        <taxon>Peronosporaceae</taxon>
        <taxon>Phytophthora</taxon>
    </lineage>
</organism>
<dbReference type="Proteomes" id="UP000251314">
    <property type="component" value="Unassembled WGS sequence"/>
</dbReference>
<reference evidence="3" key="2">
    <citation type="submission" date="2018-10" db="EMBL/GenBank/DDBJ databases">
        <title>Effector identification in a new, highly contiguous assembly of the strawberry crown rot pathogen Phytophthora cactorum.</title>
        <authorList>
            <person name="Armitage A.D."/>
            <person name="Nellist C.F."/>
            <person name="Bates H."/>
            <person name="Vickerstaff R.J."/>
            <person name="Harrison R.J."/>
        </authorList>
    </citation>
    <scope>NUCLEOTIDE SEQUENCE</scope>
    <source>
        <strain evidence="3">4032</strain>
        <strain evidence="4">4040</strain>
        <strain evidence="5">P421</strain>
    </source>
</reference>
<evidence type="ECO:0000313" key="6">
    <source>
        <dbReference type="EMBL" id="RAW41986.1"/>
    </source>
</evidence>
<gene>
    <name evidence="6" type="ORF">PC110_g1836</name>
    <name evidence="3" type="ORF">PC115_g13410</name>
    <name evidence="4" type="ORF">PC117_g14741</name>
    <name evidence="5" type="ORF">PC129_g8930</name>
</gene>
<dbReference type="Proteomes" id="UP000760860">
    <property type="component" value="Unassembled WGS sequence"/>
</dbReference>
<feature type="coiled-coil region" evidence="1">
    <location>
        <begin position="204"/>
        <end position="238"/>
    </location>
</feature>
<comment type="caution">
    <text evidence="6">The sequence shown here is derived from an EMBL/GenBank/DDBJ whole genome shotgun (WGS) entry which is preliminary data.</text>
</comment>
<dbReference type="Proteomes" id="UP000774804">
    <property type="component" value="Unassembled WGS sequence"/>
</dbReference>
<accession>A0A329T1Q1</accession>
<sequence>MPASVVEQGVMPPVLNICEEIHAPCNDQLRVGGCHGKIRETSKKRTLDAMQSDGHMTSRKTVEDTPDRTSSEDEQQRRDNPTAVHVDTGLPPMIPTKIPAKASIAAKESTTKRQIEKNSTAKVVGVEARPRESLKPPVATKKAKLGKVKTAKKAAAKPEQERRRKRKAKDSSASAGISQASAKMLFQCSCQLLRTQAMEYDVRAREMEERNAVQAKEVEEWERRICSLQRELEEYADEQPPSETASMSVVEAGPAALRASGEQVNPLSAMANAAMLGATAAVESSLPPTVVAAEAKLQEELRKRTLKVNEFCRGAPGFIDSLDKLAPF</sequence>
<evidence type="ECO:0000313" key="3">
    <source>
        <dbReference type="EMBL" id="KAG2908987.1"/>
    </source>
</evidence>
<feature type="compositionally biased region" description="Basic and acidic residues" evidence="2">
    <location>
        <begin position="60"/>
        <end position="80"/>
    </location>
</feature>
<dbReference type="OrthoDB" id="118220at2759"/>
<dbReference type="EMBL" id="MJFZ01000022">
    <property type="protein sequence ID" value="RAW41986.1"/>
    <property type="molecule type" value="Genomic_DNA"/>
</dbReference>
<evidence type="ECO:0000256" key="2">
    <source>
        <dbReference type="SAM" id="MobiDB-lite"/>
    </source>
</evidence>
<dbReference type="EMBL" id="RCMI01000478">
    <property type="protein sequence ID" value="KAG2908987.1"/>
    <property type="molecule type" value="Genomic_DNA"/>
</dbReference>
<dbReference type="AlphaFoldDB" id="A0A329T1Q1"/>
<dbReference type="VEuPathDB" id="FungiDB:PC110_g1836"/>
<reference evidence="6 7" key="1">
    <citation type="submission" date="2018-01" db="EMBL/GenBank/DDBJ databases">
        <title>Draft genome of the strawberry crown rot pathogen Phytophthora cactorum.</title>
        <authorList>
            <person name="Armitage A.D."/>
            <person name="Lysoe E."/>
            <person name="Nellist C.F."/>
            <person name="Harrison R.J."/>
            <person name="Brurberg M.B."/>
        </authorList>
    </citation>
    <scope>NUCLEOTIDE SEQUENCE [LARGE SCALE GENOMIC DNA]</scope>
    <source>
        <strain evidence="6 7">10300</strain>
    </source>
</reference>
<feature type="compositionally biased region" description="Basic residues" evidence="2">
    <location>
        <begin position="141"/>
        <end position="155"/>
    </location>
</feature>